<evidence type="ECO:0008006" key="6">
    <source>
        <dbReference type="Google" id="ProtNLM"/>
    </source>
</evidence>
<feature type="repeat" description="PPR" evidence="3">
    <location>
        <begin position="428"/>
        <end position="462"/>
    </location>
</feature>
<feature type="repeat" description="PPR" evidence="3">
    <location>
        <begin position="251"/>
        <end position="285"/>
    </location>
</feature>
<evidence type="ECO:0000256" key="2">
    <source>
        <dbReference type="ARBA" id="ARBA00022737"/>
    </source>
</evidence>
<dbReference type="AlphaFoldDB" id="A0A8J5GEI0"/>
<feature type="repeat" description="PPR" evidence="3">
    <location>
        <begin position="463"/>
        <end position="497"/>
    </location>
</feature>
<reference evidence="4 5" key="1">
    <citation type="submission" date="2020-08" db="EMBL/GenBank/DDBJ databases">
        <title>Plant Genome Project.</title>
        <authorList>
            <person name="Zhang R.-G."/>
        </authorList>
    </citation>
    <scope>NUCLEOTIDE SEQUENCE [LARGE SCALE GENOMIC DNA]</scope>
    <source>
        <tissue evidence="4">Rhizome</tissue>
    </source>
</reference>
<feature type="repeat" description="PPR" evidence="3">
    <location>
        <begin position="216"/>
        <end position="250"/>
    </location>
</feature>
<dbReference type="PROSITE" id="PS51375">
    <property type="entry name" value="PPR"/>
    <property type="match status" value="8"/>
</dbReference>
<dbReference type="Proteomes" id="UP000734854">
    <property type="component" value="Unassembled WGS sequence"/>
</dbReference>
<proteinExistence type="inferred from homology"/>
<organism evidence="4 5">
    <name type="scientific">Zingiber officinale</name>
    <name type="common">Ginger</name>
    <name type="synonym">Amomum zingiber</name>
    <dbReference type="NCBI Taxonomy" id="94328"/>
    <lineage>
        <taxon>Eukaryota</taxon>
        <taxon>Viridiplantae</taxon>
        <taxon>Streptophyta</taxon>
        <taxon>Embryophyta</taxon>
        <taxon>Tracheophyta</taxon>
        <taxon>Spermatophyta</taxon>
        <taxon>Magnoliopsida</taxon>
        <taxon>Liliopsida</taxon>
        <taxon>Zingiberales</taxon>
        <taxon>Zingiberaceae</taxon>
        <taxon>Zingiber</taxon>
    </lineage>
</organism>
<feature type="repeat" description="PPR" evidence="3">
    <location>
        <begin position="322"/>
        <end position="356"/>
    </location>
</feature>
<keyword evidence="5" id="KW-1185">Reference proteome</keyword>
<dbReference type="PANTHER" id="PTHR47941">
    <property type="entry name" value="PENTATRICOPEPTIDE REPEAT-CONTAINING PROTEIN 3, MITOCHONDRIAL"/>
    <property type="match status" value="1"/>
</dbReference>
<feature type="repeat" description="PPR" evidence="3">
    <location>
        <begin position="110"/>
        <end position="144"/>
    </location>
</feature>
<name>A0A8J5GEI0_ZINOF</name>
<dbReference type="Pfam" id="PF12854">
    <property type="entry name" value="PPR_1"/>
    <property type="match status" value="1"/>
</dbReference>
<dbReference type="NCBIfam" id="TIGR00756">
    <property type="entry name" value="PPR"/>
    <property type="match status" value="8"/>
</dbReference>
<keyword evidence="2" id="KW-0677">Repeat</keyword>
<dbReference type="Pfam" id="PF13041">
    <property type="entry name" value="PPR_2"/>
    <property type="match status" value="4"/>
</dbReference>
<comment type="caution">
    <text evidence="4">The sequence shown here is derived from an EMBL/GenBank/DDBJ whole genome shotgun (WGS) entry which is preliminary data.</text>
</comment>
<feature type="repeat" description="PPR" evidence="3">
    <location>
        <begin position="287"/>
        <end position="321"/>
    </location>
</feature>
<evidence type="ECO:0000313" key="5">
    <source>
        <dbReference type="Proteomes" id="UP000734854"/>
    </source>
</evidence>
<evidence type="ECO:0000256" key="1">
    <source>
        <dbReference type="ARBA" id="ARBA00007626"/>
    </source>
</evidence>
<evidence type="ECO:0000313" key="4">
    <source>
        <dbReference type="EMBL" id="KAG6502009.1"/>
    </source>
</evidence>
<accession>A0A8J5GEI0</accession>
<gene>
    <name evidence="4" type="ORF">ZIOFF_041896</name>
</gene>
<sequence length="554" mass="61312">MLSHAPLHHSVSYCRCRLRRILLLLACPAHRRLFTASDPSPDPSDLWIAKIVSTIFRLAPTPAAAEARLSPLRPVLSPSVVLAALRRLRDPLSALGLLYLSRSDLGVVHLPQAFTFLISCLCRSGLQDDALKLFDEMASEGHTVDGSFVEFLANSCIEAGKFDLATGFLAAVSKYGYRLQAYTFNKLLTLLVREERVSDAVLLLRQHLGFQFLSIDTCSFNILIKGLSRVGDMDTALEVFNQMQSFGYVPDIITYNILIDGLCRADQVDNGHKILQKVRSDSASVPNVVTYTSVISGYCKIGKMEEAYQVFDEMIGAGIKPSRITYNVLINGYGKMGNMPSAISLYERMLVCGCPPDVVTFTSLIDGYCRSGLLNDAMKLWDEMNQRELKPNAYTFSVVIHCLCRKNKVGDARNLLKVLNGRRDVVPRAFIYNPVIHGLCKVGNIDEANSVLLEMEERSCTPDKYTYTILIIGHCMKGRMFEAIAIFQKMVNSGCTPDSITVDSLISCLLKAGIPHEINKIKSFASGRGSNFEIPNLQDIHSSIGKNMDISVAI</sequence>
<comment type="similarity">
    <text evidence="1">Belongs to the PPR family. P subfamily.</text>
</comment>
<dbReference type="OrthoDB" id="185373at2759"/>
<evidence type="ECO:0000256" key="3">
    <source>
        <dbReference type="PROSITE-ProRule" id="PRU00708"/>
    </source>
</evidence>
<dbReference type="InterPro" id="IPR002885">
    <property type="entry name" value="PPR_rpt"/>
</dbReference>
<protein>
    <recommendedName>
        <fullName evidence="6">Pentatricopeptide repeat-containing protein</fullName>
    </recommendedName>
</protein>
<dbReference type="EMBL" id="JACMSC010000011">
    <property type="protein sequence ID" value="KAG6502009.1"/>
    <property type="molecule type" value="Genomic_DNA"/>
</dbReference>
<feature type="repeat" description="PPR" evidence="3">
    <location>
        <begin position="357"/>
        <end position="391"/>
    </location>
</feature>